<dbReference type="Proteomes" id="UP000325780">
    <property type="component" value="Unassembled WGS sequence"/>
</dbReference>
<reference evidence="2 3" key="1">
    <citation type="submission" date="2019-04" db="EMBL/GenBank/DDBJ databases">
        <title>Friends and foes A comparative genomics study of 23 Aspergillus species from section Flavi.</title>
        <authorList>
            <consortium name="DOE Joint Genome Institute"/>
            <person name="Kjaerbolling I."/>
            <person name="Vesth T."/>
            <person name="Frisvad J.C."/>
            <person name="Nybo J.L."/>
            <person name="Theobald S."/>
            <person name="Kildgaard S."/>
            <person name="Isbrandt T."/>
            <person name="Kuo A."/>
            <person name="Sato A."/>
            <person name="Lyhne E.K."/>
            <person name="Kogle M.E."/>
            <person name="Wiebenga A."/>
            <person name="Kun R.S."/>
            <person name="Lubbers R.J."/>
            <person name="Makela M.R."/>
            <person name="Barry K."/>
            <person name="Chovatia M."/>
            <person name="Clum A."/>
            <person name="Daum C."/>
            <person name="Haridas S."/>
            <person name="He G."/>
            <person name="LaButti K."/>
            <person name="Lipzen A."/>
            <person name="Mondo S."/>
            <person name="Riley R."/>
            <person name="Salamov A."/>
            <person name="Simmons B.A."/>
            <person name="Magnuson J.K."/>
            <person name="Henrissat B."/>
            <person name="Mortensen U.H."/>
            <person name="Larsen T.O."/>
            <person name="Devries R.P."/>
            <person name="Grigoriev I.V."/>
            <person name="Machida M."/>
            <person name="Baker S.E."/>
            <person name="Andersen M.R."/>
        </authorList>
    </citation>
    <scope>NUCLEOTIDE SEQUENCE [LARGE SCALE GENOMIC DNA]</scope>
    <source>
        <strain evidence="2 3">IBT 18842</strain>
    </source>
</reference>
<dbReference type="EMBL" id="ML742065">
    <property type="protein sequence ID" value="KAE8151738.1"/>
    <property type="molecule type" value="Genomic_DNA"/>
</dbReference>
<dbReference type="AlphaFoldDB" id="A0A5N6TZC7"/>
<gene>
    <name evidence="2" type="ORF">BDV25DRAFT_152232</name>
</gene>
<protein>
    <submittedName>
        <fullName evidence="2">Uncharacterized protein</fullName>
    </submittedName>
</protein>
<keyword evidence="1" id="KW-1133">Transmembrane helix</keyword>
<keyword evidence="1" id="KW-0812">Transmembrane</keyword>
<accession>A0A5N6TZC7</accession>
<feature type="transmembrane region" description="Helical" evidence="1">
    <location>
        <begin position="46"/>
        <end position="68"/>
    </location>
</feature>
<keyword evidence="1" id="KW-0472">Membrane</keyword>
<sequence length="69" mass="7648">MVAAVLLPIKSIFRFLWLVLLCPLAVVIATGAVVSVTREGLAPWRVLLSLIALWWLADWCLNSFLLGVE</sequence>
<name>A0A5N6TZC7_ASPAV</name>
<proteinExistence type="predicted"/>
<dbReference type="OrthoDB" id="4462966at2759"/>
<keyword evidence="3" id="KW-1185">Reference proteome</keyword>
<organism evidence="2 3">
    <name type="scientific">Aspergillus avenaceus</name>
    <dbReference type="NCBI Taxonomy" id="36643"/>
    <lineage>
        <taxon>Eukaryota</taxon>
        <taxon>Fungi</taxon>
        <taxon>Dikarya</taxon>
        <taxon>Ascomycota</taxon>
        <taxon>Pezizomycotina</taxon>
        <taxon>Eurotiomycetes</taxon>
        <taxon>Eurotiomycetidae</taxon>
        <taxon>Eurotiales</taxon>
        <taxon>Aspergillaceae</taxon>
        <taxon>Aspergillus</taxon>
        <taxon>Aspergillus subgen. Circumdati</taxon>
    </lineage>
</organism>
<feature type="transmembrane region" description="Helical" evidence="1">
    <location>
        <begin position="12"/>
        <end position="34"/>
    </location>
</feature>
<evidence type="ECO:0000313" key="2">
    <source>
        <dbReference type="EMBL" id="KAE8151738.1"/>
    </source>
</evidence>
<evidence type="ECO:0000256" key="1">
    <source>
        <dbReference type="SAM" id="Phobius"/>
    </source>
</evidence>
<evidence type="ECO:0000313" key="3">
    <source>
        <dbReference type="Proteomes" id="UP000325780"/>
    </source>
</evidence>